<organism evidence="1">
    <name type="scientific">Lepeophtheirus salmonis</name>
    <name type="common">Salmon louse</name>
    <name type="synonym">Caligus salmonis</name>
    <dbReference type="NCBI Taxonomy" id="72036"/>
    <lineage>
        <taxon>Eukaryota</taxon>
        <taxon>Metazoa</taxon>
        <taxon>Ecdysozoa</taxon>
        <taxon>Arthropoda</taxon>
        <taxon>Crustacea</taxon>
        <taxon>Multicrustacea</taxon>
        <taxon>Hexanauplia</taxon>
        <taxon>Copepoda</taxon>
        <taxon>Siphonostomatoida</taxon>
        <taxon>Caligidae</taxon>
        <taxon>Lepeophtheirus</taxon>
    </lineage>
</organism>
<name>A0A0K2V013_LEPSM</name>
<reference evidence="1" key="1">
    <citation type="submission" date="2014-05" db="EMBL/GenBank/DDBJ databases">
        <authorList>
            <person name="Chronopoulou M."/>
        </authorList>
    </citation>
    <scope>NUCLEOTIDE SEQUENCE</scope>
    <source>
        <tissue evidence="1">Whole organism</tissue>
    </source>
</reference>
<dbReference type="EMBL" id="HACA01025965">
    <property type="protein sequence ID" value="CDW43326.1"/>
    <property type="molecule type" value="Transcribed_RNA"/>
</dbReference>
<protein>
    <submittedName>
        <fullName evidence="1">Uncharacterized protein</fullName>
    </submittedName>
</protein>
<evidence type="ECO:0000313" key="1">
    <source>
        <dbReference type="EMBL" id="CDW43326.1"/>
    </source>
</evidence>
<accession>A0A0K2V013</accession>
<feature type="non-terminal residue" evidence="1">
    <location>
        <position position="1"/>
    </location>
</feature>
<proteinExistence type="predicted"/>
<dbReference type="AlphaFoldDB" id="A0A0K2V013"/>
<sequence>LIEIILQKRNLKKAKPKSFEGSFCVEEFGLVKKAVCRLKEARNQAYKR</sequence>